<dbReference type="Proteomes" id="UP000189956">
    <property type="component" value="Unassembled WGS sequence"/>
</dbReference>
<comment type="subcellular location">
    <subcellularLocation>
        <location evidence="1">Cell outer membrane</location>
    </subcellularLocation>
</comment>
<keyword evidence="3" id="KW-0998">Cell outer membrane</keyword>
<keyword evidence="4" id="KW-0675">Receptor</keyword>
<reference evidence="4 5" key="1">
    <citation type="submission" date="2017-02" db="EMBL/GenBank/DDBJ databases">
        <authorList>
            <person name="Peterson S.W."/>
        </authorList>
    </citation>
    <scope>NUCLEOTIDE SEQUENCE [LARGE SCALE GENOMIC DNA]</scope>
    <source>
        <strain evidence="4 5">ATCC 700135</strain>
    </source>
</reference>
<dbReference type="GO" id="GO:0009279">
    <property type="term" value="C:cell outer membrane"/>
    <property type="evidence" value="ECO:0007669"/>
    <property type="project" value="UniProtKB-SubCell"/>
</dbReference>
<keyword evidence="2" id="KW-0472">Membrane</keyword>
<evidence type="ECO:0000256" key="2">
    <source>
        <dbReference type="ARBA" id="ARBA00023136"/>
    </source>
</evidence>
<gene>
    <name evidence="4" type="ORF">SAMN02745205_01149</name>
</gene>
<dbReference type="SUPFAM" id="SSF56935">
    <property type="entry name" value="Porins"/>
    <property type="match status" value="1"/>
</dbReference>
<proteinExistence type="predicted"/>
<organism evidence="4 5">
    <name type="scientific">Porphyromonas cangingivalis</name>
    <dbReference type="NCBI Taxonomy" id="36874"/>
    <lineage>
        <taxon>Bacteria</taxon>
        <taxon>Pseudomonadati</taxon>
        <taxon>Bacteroidota</taxon>
        <taxon>Bacteroidia</taxon>
        <taxon>Bacteroidales</taxon>
        <taxon>Porphyromonadaceae</taxon>
        <taxon>Porphyromonas</taxon>
    </lineage>
</organism>
<dbReference type="InterPro" id="IPR036942">
    <property type="entry name" value="Beta-barrel_TonB_sf"/>
</dbReference>
<dbReference type="Gene3D" id="2.40.170.20">
    <property type="entry name" value="TonB-dependent receptor, beta-barrel domain"/>
    <property type="match status" value="1"/>
</dbReference>
<sequence>MILGKRYVGLYIPRILYTLQNNMDIKQGLLLLGISIGMSAHVDLMAQEVKTSDAEAMKQEVSQLTQEELEFELDPGMSMELPSLLNASRDPFGAAVAYNLSPFRYRLRGLDGMYTNTFINGIKMNDVNSGFTSWALWGGLNDITRNQETILGLSASAFDSGNIGGTQALDFRASAFSKGVKLTYSHSNRTYAHRMMVTASTGLRSDGWAATLSVGRRGGKSGYVLGTFYDAYSVYLGVEKRLGDSHALSFSSFVAPTRRGVPGGSTQEAYDLIGSNHYNPNVGYQNGKVRNARVRDFFEPVFLLTHDWKINRNNKLSTTAMYRTGYNGYSSMNWIGQDPRPDYYRNLPSNYEGIPTVQDMLTDLWKSGDRSTLYIDFDRMYRANLNNQETIYDAKGNKVAEGRRAVNIIEDRRTDQRQFSFASTLNSKLADMWALDAGARFTANRTSNFTTVKDLLGADYWYDIDKFAERDFSADPDKAMSDLNNPYRIAKVGDKFGYDYDTYVMRPEVWGVLRHETHHFDTYVAGQVGHATMYRDGKMKRGLFPENSFGKSEVLKFFEYDAKIGTTYKITGQHYVSANVAVGQRAPLMRDVFVSARSRNTVVEGLKAERSMAGDVSYIYRSPFVKARVSGFFTRIDNKNKTISFYDDEKRAFGQYVMTGIGEQYVGIEAGAEIKLSPTWTLTAAGSIGDFFYHKDANYSHYVDNTEKLLGSGIVHWKDYKVSGTPQKVASLGINYRSPRYWYAGLTVNYAADSYISMNPTLRTDNIFNMDGFRADFAKQENLGSYWVLDATVGKSWRFARKYTLAVNLSASNILNNKGIKTGGFEQMRNRYTKTQEGVKFDKPFDKKYFYMFGMNYFANISFRW</sequence>
<evidence type="ECO:0000313" key="4">
    <source>
        <dbReference type="EMBL" id="SJZ53938.1"/>
    </source>
</evidence>
<evidence type="ECO:0000313" key="5">
    <source>
        <dbReference type="Proteomes" id="UP000189956"/>
    </source>
</evidence>
<name>A0A1T4LH56_PORCN</name>
<evidence type="ECO:0000256" key="1">
    <source>
        <dbReference type="ARBA" id="ARBA00004442"/>
    </source>
</evidence>
<evidence type="ECO:0000256" key="3">
    <source>
        <dbReference type="ARBA" id="ARBA00023237"/>
    </source>
</evidence>
<dbReference type="AlphaFoldDB" id="A0A1T4LH56"/>
<protein>
    <submittedName>
        <fullName evidence="4">Outer membrane receptor proteins, mostly Fe transport</fullName>
    </submittedName>
</protein>
<dbReference type="EMBL" id="FUWL01000007">
    <property type="protein sequence ID" value="SJZ53938.1"/>
    <property type="molecule type" value="Genomic_DNA"/>
</dbReference>
<accession>A0A1T4LH56</accession>